<sequence length="554" mass="63751">MRDNRVNVVSYDAAVVDVSSFCPRGHRHCSWCRDIGNLEREADEASKKLASILRRLADTKYAANYAHGTIVEKLPNEIISAIFCEAWNGVDPSLSERRDGYEGPQKERKLSLALSLSGVCRKWRAIALTLPKIWSDVHVFMHRQKGEEMLSILRDIIGRSKKSTLTIRMHSEPIDNHARIEQLQLALAILQKESERWRSLQMCLPIRIIIDFLKPNMDLSRIQSLYVHSNERDRSVLSDTTVWGNYSLQPQHLSLDGITFKNTINMCWNNTTHVVAHDFTVEQAMKLLHLAHLLTSLTLFETHEDSDEAWDAGTYSRHFLHKNLQHITYIASGTEDGLPDNIFTFGHFPELTRVDHDVKFKTDDNSLMDNLEEHSPPIEELTLRGSSYRSYGLEEALEAVGSTLTRLTYAPSEEPVDGSEFIGLFRRLATVKVFPRRELYGPDDFYSDWDDVPDIFLPRLEYLEFTSVRPIPWDLVPALFAQTTSKPHRRPLKQFIFHKFGNGEEPEDHIIPKKDLPPLVDLRKAGFDFQYLDYNSGRDLLRVSLEYHSLPIPT</sequence>
<evidence type="ECO:0008006" key="3">
    <source>
        <dbReference type="Google" id="ProtNLM"/>
    </source>
</evidence>
<proteinExistence type="predicted"/>
<reference evidence="1 2" key="1">
    <citation type="submission" date="2019-12" db="EMBL/GenBank/DDBJ databases">
        <authorList>
            <person name="Floudas D."/>
            <person name="Bentzer J."/>
            <person name="Ahren D."/>
            <person name="Johansson T."/>
            <person name="Persson P."/>
            <person name="Tunlid A."/>
        </authorList>
    </citation>
    <scope>NUCLEOTIDE SEQUENCE [LARGE SCALE GENOMIC DNA]</scope>
    <source>
        <strain evidence="1 2">CBS 102.39</strain>
    </source>
</reference>
<dbReference type="Proteomes" id="UP000521872">
    <property type="component" value="Unassembled WGS sequence"/>
</dbReference>
<dbReference type="AlphaFoldDB" id="A0A8H4R6Y3"/>
<dbReference type="EMBL" id="JAACJL010000001">
    <property type="protein sequence ID" value="KAF4623286.1"/>
    <property type="molecule type" value="Genomic_DNA"/>
</dbReference>
<accession>A0A8H4R6Y3</accession>
<evidence type="ECO:0000313" key="1">
    <source>
        <dbReference type="EMBL" id="KAF4623286.1"/>
    </source>
</evidence>
<name>A0A8H4R6Y3_9AGAR</name>
<protein>
    <recommendedName>
        <fullName evidence="3">F-box domain-containing protein</fullName>
    </recommendedName>
</protein>
<evidence type="ECO:0000313" key="2">
    <source>
        <dbReference type="Proteomes" id="UP000521872"/>
    </source>
</evidence>
<keyword evidence="2" id="KW-1185">Reference proteome</keyword>
<comment type="caution">
    <text evidence="1">The sequence shown here is derived from an EMBL/GenBank/DDBJ whole genome shotgun (WGS) entry which is preliminary data.</text>
</comment>
<organism evidence="1 2">
    <name type="scientific">Agrocybe pediades</name>
    <dbReference type="NCBI Taxonomy" id="84607"/>
    <lineage>
        <taxon>Eukaryota</taxon>
        <taxon>Fungi</taxon>
        <taxon>Dikarya</taxon>
        <taxon>Basidiomycota</taxon>
        <taxon>Agaricomycotina</taxon>
        <taxon>Agaricomycetes</taxon>
        <taxon>Agaricomycetidae</taxon>
        <taxon>Agaricales</taxon>
        <taxon>Agaricineae</taxon>
        <taxon>Strophariaceae</taxon>
        <taxon>Agrocybe</taxon>
    </lineage>
</organism>
<gene>
    <name evidence="1" type="ORF">D9613_001426</name>
</gene>